<name>A0ABQ2V4I5_9PSEU</name>
<dbReference type="EMBL" id="BMRE01000041">
    <property type="protein sequence ID" value="GGU66718.1"/>
    <property type="molecule type" value="Genomic_DNA"/>
</dbReference>
<dbReference type="PROSITE" id="PS50005">
    <property type="entry name" value="TPR"/>
    <property type="match status" value="1"/>
</dbReference>
<comment type="caution">
    <text evidence="3">The sequence shown here is derived from an EMBL/GenBank/DDBJ whole genome shotgun (WGS) entry which is preliminary data.</text>
</comment>
<dbReference type="InterPro" id="IPR011990">
    <property type="entry name" value="TPR-like_helical_dom_sf"/>
</dbReference>
<dbReference type="InterPro" id="IPR010982">
    <property type="entry name" value="Lambda_DNA-bd_dom_sf"/>
</dbReference>
<proteinExistence type="predicted"/>
<dbReference type="Proteomes" id="UP000649573">
    <property type="component" value="Unassembled WGS sequence"/>
</dbReference>
<feature type="repeat" description="TPR" evidence="1">
    <location>
        <begin position="329"/>
        <end position="362"/>
    </location>
</feature>
<keyword evidence="4" id="KW-1185">Reference proteome</keyword>
<protein>
    <submittedName>
        <fullName evidence="3">XRE family transcriptional regulator</fullName>
    </submittedName>
</protein>
<evidence type="ECO:0000256" key="1">
    <source>
        <dbReference type="PROSITE-ProRule" id="PRU00339"/>
    </source>
</evidence>
<dbReference type="SMART" id="SM00530">
    <property type="entry name" value="HTH_XRE"/>
    <property type="match status" value="1"/>
</dbReference>
<dbReference type="InterPro" id="IPR001387">
    <property type="entry name" value="Cro/C1-type_HTH"/>
</dbReference>
<dbReference type="SUPFAM" id="SSF47413">
    <property type="entry name" value="lambda repressor-like DNA-binding domains"/>
    <property type="match status" value="1"/>
</dbReference>
<dbReference type="InterPro" id="IPR019734">
    <property type="entry name" value="TPR_rpt"/>
</dbReference>
<reference evidence="4" key="1">
    <citation type="journal article" date="2019" name="Int. J. Syst. Evol. Microbiol.">
        <title>The Global Catalogue of Microorganisms (GCM) 10K type strain sequencing project: providing services to taxonomists for standard genome sequencing and annotation.</title>
        <authorList>
            <consortium name="The Broad Institute Genomics Platform"/>
            <consortium name="The Broad Institute Genome Sequencing Center for Infectious Disease"/>
            <person name="Wu L."/>
            <person name="Ma J."/>
        </authorList>
    </citation>
    <scope>NUCLEOTIDE SEQUENCE [LARGE SCALE GENOMIC DNA]</scope>
    <source>
        <strain evidence="4">JCM 3296</strain>
    </source>
</reference>
<accession>A0ABQ2V4I5</accession>
<evidence type="ECO:0000313" key="4">
    <source>
        <dbReference type="Proteomes" id="UP000649573"/>
    </source>
</evidence>
<dbReference type="SUPFAM" id="SSF48452">
    <property type="entry name" value="TPR-like"/>
    <property type="match status" value="1"/>
</dbReference>
<organism evidence="3 4">
    <name type="scientific">Lentzea flava</name>
    <dbReference type="NCBI Taxonomy" id="103732"/>
    <lineage>
        <taxon>Bacteria</taxon>
        <taxon>Bacillati</taxon>
        <taxon>Actinomycetota</taxon>
        <taxon>Actinomycetes</taxon>
        <taxon>Pseudonocardiales</taxon>
        <taxon>Pseudonocardiaceae</taxon>
        <taxon>Lentzea</taxon>
    </lineage>
</organism>
<evidence type="ECO:0000313" key="3">
    <source>
        <dbReference type="EMBL" id="GGU66718.1"/>
    </source>
</evidence>
<feature type="domain" description="HTH cro/C1-type" evidence="2">
    <location>
        <begin position="34"/>
        <end position="89"/>
    </location>
</feature>
<dbReference type="Gene3D" id="1.25.40.10">
    <property type="entry name" value="Tetratricopeptide repeat domain"/>
    <property type="match status" value="1"/>
</dbReference>
<keyword evidence="1" id="KW-0802">TPR repeat</keyword>
<gene>
    <name evidence="3" type="ORF">GCM10010178_68210</name>
</gene>
<evidence type="ECO:0000259" key="2">
    <source>
        <dbReference type="SMART" id="SM00530"/>
    </source>
</evidence>
<sequence length="441" mass="48446">MSVLGSTFEVMDRFKAYWDRPEMRDALARRDIGTVFRLLVQDGVPQRELAEITRQNQSEISEIIGGRQVMAYELLERIALSLGVPRGYLGPAYEAISPPPSQDEAAKRASFLAHAAEAVLGQPVFGSAERTAPVAEATPVPSQVGASDVEILNRVLHDLTSLESQFGGGVVLAAVEGQLRWARGLLEASMRDAVKPALFEAVALLHRRASSAAFDMGSLDQARDHLLAALELVQAARNLPLQAMLFYCAGRMEQYHGPPDAALRLFQFGYPVALASRSPRLCALLEVREARCYAVMGNRESAERSLSLAVENFHTEGELPEWLKFFDESELLAAVGVTWAELGEWDRAVAALRRSLRQRDDDYALARSFDLAELATCHLRGGDVDEGVRVATRSLDLVGQLNSRRARDRLAPLERAARRGGAETLGVVQRITAMRRQVTAS</sequence>
<dbReference type="CDD" id="cd00093">
    <property type="entry name" value="HTH_XRE"/>
    <property type="match status" value="1"/>
</dbReference>